<keyword evidence="2" id="KW-1185">Reference proteome</keyword>
<gene>
    <name evidence="1" type="ORF">Cboi01_000210200</name>
</gene>
<proteinExistence type="predicted"/>
<protein>
    <submittedName>
        <fullName evidence="1">Unnamed protein product</fullName>
    </submittedName>
</protein>
<accession>A0ACB5TMI6</accession>
<sequence>MSDEEIPRVYQPTDSPQVESTSSQVSEVNSIPILFDAESQRGRRRRSSIFDIGGANSINNFASSLQRSANFGQLTATNAETISTNENAVCNSPLLSPVSSGSRMAEYETLHQPQRRLNEVPLPLNLSESETHPPTESTPLIFDANKNIDLPFDVLVGKSTAQQTTFNSVNVLIGLGVLSLPLGLHLGGWVLGTFCLTVSALSTRYTAILLGRVLRRQSHLQSYYDIAKFTLGSSISAIVFVTFAIDLFGAAVSMVILFSDSFSATFTEIKPYYFNVSLCVLLIFINLLPLNILSFLSFIGITCTSSIVILLLVCGFIKGDESPGSLLSPMPTNLWPSSLNNLLVSVGIFMAPWGGHAVYPELFRDMRHPSKYEKCVDSAFGFSYFVDLFTGVLGFLMFGVKIDEEVTRSILTTSGYPEWISKVLIVLMGVLPIAKLPLVSRPLVTVADQMFGSIFQKLIHKEETTYNNNATNGDAKIYTFSIKLFTRILISAAFLTASLLITSFGKVMSLLGSGVCFTICITLPVLFYIIEFKSELKTKELASLYAIIFISVALTICGTTATLIA</sequence>
<evidence type="ECO:0000313" key="1">
    <source>
        <dbReference type="EMBL" id="GME90992.1"/>
    </source>
</evidence>
<dbReference type="Proteomes" id="UP001165101">
    <property type="component" value="Unassembled WGS sequence"/>
</dbReference>
<evidence type="ECO:0000313" key="2">
    <source>
        <dbReference type="Proteomes" id="UP001165101"/>
    </source>
</evidence>
<name>A0ACB5TMI6_CANBO</name>
<dbReference type="EMBL" id="BSXV01000884">
    <property type="protein sequence ID" value="GME90992.1"/>
    <property type="molecule type" value="Genomic_DNA"/>
</dbReference>
<reference evidence="1" key="1">
    <citation type="submission" date="2023-04" db="EMBL/GenBank/DDBJ databases">
        <title>Candida boidinii NBRC 1967.</title>
        <authorList>
            <person name="Ichikawa N."/>
            <person name="Sato H."/>
            <person name="Tonouchi N."/>
        </authorList>
    </citation>
    <scope>NUCLEOTIDE SEQUENCE</scope>
    <source>
        <strain evidence="1">NBRC 1967</strain>
    </source>
</reference>
<organism evidence="1 2">
    <name type="scientific">Candida boidinii</name>
    <name type="common">Yeast</name>
    <dbReference type="NCBI Taxonomy" id="5477"/>
    <lineage>
        <taxon>Eukaryota</taxon>
        <taxon>Fungi</taxon>
        <taxon>Dikarya</taxon>
        <taxon>Ascomycota</taxon>
        <taxon>Saccharomycotina</taxon>
        <taxon>Pichiomycetes</taxon>
        <taxon>Pichiales</taxon>
        <taxon>Pichiaceae</taxon>
        <taxon>Ogataea</taxon>
        <taxon>Ogataea/Candida clade</taxon>
    </lineage>
</organism>
<comment type="caution">
    <text evidence="1">The sequence shown here is derived from an EMBL/GenBank/DDBJ whole genome shotgun (WGS) entry which is preliminary data.</text>
</comment>